<feature type="domain" description="HTH hxlR-type" evidence="4">
    <location>
        <begin position="11"/>
        <end position="109"/>
    </location>
</feature>
<dbReference type="Gene3D" id="1.10.10.10">
    <property type="entry name" value="Winged helix-like DNA-binding domain superfamily/Winged helix DNA-binding domain"/>
    <property type="match status" value="1"/>
</dbReference>
<accession>A0ABS3VXD1</accession>
<evidence type="ECO:0000259" key="4">
    <source>
        <dbReference type="PROSITE" id="PS51118"/>
    </source>
</evidence>
<keyword evidence="1" id="KW-0805">Transcription regulation</keyword>
<evidence type="ECO:0000313" key="6">
    <source>
        <dbReference type="Proteomes" id="UP000823521"/>
    </source>
</evidence>
<proteinExistence type="predicted"/>
<dbReference type="InterPro" id="IPR036388">
    <property type="entry name" value="WH-like_DNA-bd_sf"/>
</dbReference>
<comment type="caution">
    <text evidence="5">The sequence shown here is derived from an EMBL/GenBank/DDBJ whole genome shotgun (WGS) entry which is preliminary data.</text>
</comment>
<dbReference type="Gene3D" id="3.30.1050.10">
    <property type="entry name" value="SCP2 sterol-binding domain"/>
    <property type="match status" value="1"/>
</dbReference>
<evidence type="ECO:0000256" key="3">
    <source>
        <dbReference type="ARBA" id="ARBA00023163"/>
    </source>
</evidence>
<gene>
    <name evidence="5" type="ORF">GSF22_23950</name>
</gene>
<dbReference type="Proteomes" id="UP000823521">
    <property type="component" value="Unassembled WGS sequence"/>
</dbReference>
<dbReference type="SUPFAM" id="SSF46785">
    <property type="entry name" value="Winged helix' DNA-binding domain"/>
    <property type="match status" value="1"/>
</dbReference>
<dbReference type="PANTHER" id="PTHR33204:SF18">
    <property type="entry name" value="TRANSCRIPTIONAL REGULATORY PROTEIN"/>
    <property type="match status" value="1"/>
</dbReference>
<protein>
    <submittedName>
        <fullName evidence="5">Transcriptional regulator</fullName>
    </submittedName>
</protein>
<reference evidence="5 6" key="1">
    <citation type="submission" date="2019-12" db="EMBL/GenBank/DDBJ databases">
        <title>Whole genome sequencing of endophytic Actinobacterium Micromonospora sp. MPMI6T.</title>
        <authorList>
            <person name="Evv R."/>
            <person name="Podile A.R."/>
        </authorList>
    </citation>
    <scope>NUCLEOTIDE SEQUENCE [LARGE SCALE GENOMIC DNA]</scope>
    <source>
        <strain evidence="5 6">MPMI6</strain>
    </source>
</reference>
<evidence type="ECO:0000313" key="5">
    <source>
        <dbReference type="EMBL" id="MBO4209029.1"/>
    </source>
</evidence>
<evidence type="ECO:0000256" key="2">
    <source>
        <dbReference type="ARBA" id="ARBA00023125"/>
    </source>
</evidence>
<dbReference type="Pfam" id="PF01638">
    <property type="entry name" value="HxlR"/>
    <property type="match status" value="1"/>
</dbReference>
<dbReference type="InterPro" id="IPR036390">
    <property type="entry name" value="WH_DNA-bd_sf"/>
</dbReference>
<dbReference type="InterPro" id="IPR029229">
    <property type="entry name" value="Alkyl_sulf_C"/>
</dbReference>
<sequence>MGTHRSYQDSCGLAHALDLVGERWALLVVRELVLGPKRYRDLRADLPGISTNVLANRLDELTAAGVVRRYRLAPPAGTWVYELTDWGRELEPVLSRLGRWGARSPARRRDGHLSATALILSLRTNFDPGRARGWSGRYELRIGEERFRATVRDGTLDVGRGVDEAADATVTADPATLAGLIYGGGELAGAVRTGAVTVTGDLAAVDRFLTLFPLPDPVPVGST</sequence>
<dbReference type="SUPFAM" id="SSF55718">
    <property type="entry name" value="SCP-like"/>
    <property type="match status" value="1"/>
</dbReference>
<keyword evidence="6" id="KW-1185">Reference proteome</keyword>
<organism evidence="5 6">
    <name type="scientific">Micromonospora echinofusca</name>
    <dbReference type="NCBI Taxonomy" id="47858"/>
    <lineage>
        <taxon>Bacteria</taxon>
        <taxon>Bacillati</taxon>
        <taxon>Actinomycetota</taxon>
        <taxon>Actinomycetes</taxon>
        <taxon>Micromonosporales</taxon>
        <taxon>Micromonosporaceae</taxon>
        <taxon>Micromonospora</taxon>
    </lineage>
</organism>
<dbReference type="PANTHER" id="PTHR33204">
    <property type="entry name" value="TRANSCRIPTIONAL REGULATOR, MARR FAMILY"/>
    <property type="match status" value="1"/>
</dbReference>
<keyword evidence="2" id="KW-0238">DNA-binding</keyword>
<dbReference type="EMBL" id="WVUH01000254">
    <property type="protein sequence ID" value="MBO4209029.1"/>
    <property type="molecule type" value="Genomic_DNA"/>
</dbReference>
<keyword evidence="3" id="KW-0804">Transcription</keyword>
<evidence type="ECO:0000256" key="1">
    <source>
        <dbReference type="ARBA" id="ARBA00023015"/>
    </source>
</evidence>
<dbReference type="RefSeq" id="WP_208816006.1">
    <property type="nucleotide sequence ID" value="NZ_WVUH01000254.1"/>
</dbReference>
<dbReference type="PROSITE" id="PS51118">
    <property type="entry name" value="HTH_HXLR"/>
    <property type="match status" value="1"/>
</dbReference>
<dbReference type="InterPro" id="IPR002577">
    <property type="entry name" value="HTH_HxlR"/>
</dbReference>
<name>A0ABS3VXD1_MICEH</name>
<dbReference type="Pfam" id="PF14864">
    <property type="entry name" value="Alkyl_sulf_C"/>
    <property type="match status" value="1"/>
</dbReference>
<dbReference type="InterPro" id="IPR036527">
    <property type="entry name" value="SCP2_sterol-bd_dom_sf"/>
</dbReference>